<dbReference type="EC" id="2.5.1.-" evidence="3"/>
<comment type="caution">
    <text evidence="4">The sequence shown here is derived from an EMBL/GenBank/DDBJ whole genome shotgun (WGS) entry which is preliminary data.</text>
</comment>
<dbReference type="HAMAP" id="MF_01139">
    <property type="entry name" value="ISPT"/>
    <property type="match status" value="1"/>
</dbReference>
<comment type="caution">
    <text evidence="3">Lacks conserved residue(s) required for the propagation of feature annotation.</text>
</comment>
<dbReference type="Pfam" id="PF01255">
    <property type="entry name" value="Prenyltransf"/>
    <property type="match status" value="1"/>
</dbReference>
<dbReference type="NCBIfam" id="TIGR00055">
    <property type="entry name" value="uppS"/>
    <property type="match status" value="1"/>
</dbReference>
<comment type="function">
    <text evidence="3">Catalyzes the condensation of isopentenyl diphosphate (IPP) with allylic pyrophosphates generating different type of terpenoids.</text>
</comment>
<organism evidence="4 5">
    <name type="scientific">Arthrobacter russicus</name>
    <dbReference type="NCBI Taxonomy" id="172040"/>
    <lineage>
        <taxon>Bacteria</taxon>
        <taxon>Bacillati</taxon>
        <taxon>Actinomycetota</taxon>
        <taxon>Actinomycetes</taxon>
        <taxon>Micrococcales</taxon>
        <taxon>Micrococcaceae</taxon>
        <taxon>Arthrobacter</taxon>
    </lineage>
</organism>
<dbReference type="InterPro" id="IPR001441">
    <property type="entry name" value="UPP_synth-like"/>
</dbReference>
<dbReference type="InterPro" id="IPR036424">
    <property type="entry name" value="UPP_synth-like_sf"/>
</dbReference>
<feature type="binding site" evidence="3">
    <location>
        <begin position="80"/>
        <end position="82"/>
    </location>
    <ligand>
        <name>substrate</name>
    </ligand>
</feature>
<evidence type="ECO:0000313" key="4">
    <source>
        <dbReference type="EMBL" id="MDR6269067.1"/>
    </source>
</evidence>
<keyword evidence="5" id="KW-1185">Reference proteome</keyword>
<feature type="binding site" evidence="3">
    <location>
        <position position="35"/>
    </location>
    <ligand>
        <name>Mg(2+)</name>
        <dbReference type="ChEBI" id="CHEBI:18420"/>
    </ligand>
</feature>
<protein>
    <recommendedName>
        <fullName evidence="3">Isoprenyl transferase</fullName>
        <ecNumber evidence="3">2.5.1.-</ecNumber>
    </recommendedName>
</protein>
<reference evidence="4 5" key="1">
    <citation type="submission" date="2023-07" db="EMBL/GenBank/DDBJ databases">
        <title>Sequencing the genomes of 1000 actinobacteria strains.</title>
        <authorList>
            <person name="Klenk H.-P."/>
        </authorList>
    </citation>
    <scope>NUCLEOTIDE SEQUENCE [LARGE SCALE GENOMIC DNA]</scope>
    <source>
        <strain evidence="4 5">DSM 14555</strain>
    </source>
</reference>
<evidence type="ECO:0000313" key="5">
    <source>
        <dbReference type="Proteomes" id="UP001185069"/>
    </source>
</evidence>
<feature type="binding site" evidence="3">
    <location>
        <begin position="36"/>
        <end position="39"/>
    </location>
    <ligand>
        <name>substrate</name>
    </ligand>
</feature>
<proteinExistence type="inferred from homology"/>
<feature type="binding site" evidence="3">
    <location>
        <position position="40"/>
    </location>
    <ligand>
        <name>substrate</name>
    </ligand>
</feature>
<feature type="binding site" evidence="3">
    <location>
        <position position="52"/>
    </location>
    <ligand>
        <name>substrate</name>
    </ligand>
</feature>
<feature type="binding site" evidence="3">
    <location>
        <position position="223"/>
    </location>
    <ligand>
        <name>Mg(2+)</name>
        <dbReference type="ChEBI" id="CHEBI:18420"/>
    </ligand>
</feature>
<comment type="cofactor">
    <cofactor evidence="3">
        <name>Mg(2+)</name>
        <dbReference type="ChEBI" id="CHEBI:18420"/>
    </cofactor>
    <text evidence="3">Binds 2 magnesium ions per subunit.</text>
</comment>
<dbReference type="PANTHER" id="PTHR10291">
    <property type="entry name" value="DEHYDRODOLICHYL DIPHOSPHATE SYNTHASE FAMILY MEMBER"/>
    <property type="match status" value="1"/>
</dbReference>
<dbReference type="GO" id="GO:0033850">
    <property type="term" value="F:Z-farnesyl diphosphate synthase activity"/>
    <property type="evidence" value="ECO:0007669"/>
    <property type="project" value="UniProtKB-EC"/>
</dbReference>
<evidence type="ECO:0000256" key="2">
    <source>
        <dbReference type="ARBA" id="ARBA00038453"/>
    </source>
</evidence>
<dbReference type="PROSITE" id="PS01066">
    <property type="entry name" value="UPP_SYNTHASE"/>
    <property type="match status" value="1"/>
</dbReference>
<dbReference type="PANTHER" id="PTHR10291:SF43">
    <property type="entry name" value="DEHYDRODOLICHYL DIPHOSPHATE SYNTHASE COMPLEX SUBUNIT DHDDS"/>
    <property type="match status" value="1"/>
</dbReference>
<feature type="binding site" evidence="3">
    <location>
        <position position="86"/>
    </location>
    <ligand>
        <name>substrate</name>
    </ligand>
</feature>
<feature type="active site" evidence="3">
    <location>
        <position position="35"/>
    </location>
</feature>
<dbReference type="CDD" id="cd00475">
    <property type="entry name" value="Cis_IPPS"/>
    <property type="match status" value="1"/>
</dbReference>
<accession>A0ABU1J9H2</accession>
<dbReference type="Gene3D" id="3.40.1180.10">
    <property type="entry name" value="Decaprenyl diphosphate synthase-like"/>
    <property type="match status" value="1"/>
</dbReference>
<evidence type="ECO:0000256" key="1">
    <source>
        <dbReference type="ARBA" id="ARBA00022679"/>
    </source>
</evidence>
<dbReference type="InterPro" id="IPR018520">
    <property type="entry name" value="UPP_synth-like_CS"/>
</dbReference>
<feature type="binding site" evidence="3">
    <location>
        <begin position="210"/>
        <end position="212"/>
    </location>
    <ligand>
        <name>substrate</name>
    </ligand>
</feature>
<dbReference type="EMBL" id="JAVDQF010000001">
    <property type="protein sequence ID" value="MDR6269067.1"/>
    <property type="molecule type" value="Genomic_DNA"/>
</dbReference>
<keyword evidence="1 3" id="KW-0808">Transferase</keyword>
<feature type="binding site" evidence="3">
    <location>
        <position position="204"/>
    </location>
    <ligand>
        <name>substrate</name>
    </ligand>
</feature>
<keyword evidence="3" id="KW-0479">Metal-binding</keyword>
<name>A0ABU1J9H2_9MICC</name>
<gene>
    <name evidence="4" type="ORF">JOE69_001305</name>
</gene>
<sequence>MPVKLPQLLYDYYERRLVKSLKGQKIPAHVAIVVDGNRRWAKQFNASSGHGHQAGVEKIHEFLGWCRDFGVKTVTIYMLSTENVNRSKAELDELLGIIARLMDHLDSDESISVSAMGAPELLPDYLAERLIRLTQHRPASEKLHINLAVGYGGRREIVDAVRGLLRDAVAEGKDIGVLAEELDAEDISSYLYTSGQPDPDLFIRTSGEQRLSGFLIWQSAYSEMYFCEVLWPAFRKVDFLRALRDYAGRHRRYGY</sequence>
<comment type="subunit">
    <text evidence="3">Homodimer.</text>
</comment>
<dbReference type="Proteomes" id="UP001185069">
    <property type="component" value="Unassembled WGS sequence"/>
</dbReference>
<evidence type="ECO:0000256" key="3">
    <source>
        <dbReference type="HAMAP-Rule" id="MF_01139"/>
    </source>
</evidence>
<dbReference type="SUPFAM" id="SSF64005">
    <property type="entry name" value="Undecaprenyl diphosphate synthase"/>
    <property type="match status" value="1"/>
</dbReference>
<feature type="active site" description="Proton acceptor" evidence="3">
    <location>
        <position position="83"/>
    </location>
</feature>
<keyword evidence="3" id="KW-0460">Magnesium</keyword>
<comment type="similarity">
    <text evidence="2">Belongs to the UPP synthase family. Z-FPP synthase subfamily.</text>
</comment>